<accession>V7I7T1</accession>
<reference evidence="2 3" key="1">
    <citation type="journal article" date="2014" name="Genome Announc.">
        <title>Genome Sequence of Youngiibacter fragilis, the Type Strain of the Genus Youngiibacter.</title>
        <authorList>
            <person name="Wawrik C.B."/>
            <person name="Callaghan A.V."/>
            <person name="Stamps B.W."/>
            <person name="Wawrik B."/>
        </authorList>
    </citation>
    <scope>NUCLEOTIDE SEQUENCE [LARGE SCALE GENOMIC DNA]</scope>
    <source>
        <strain evidence="2 3">232.1</strain>
    </source>
</reference>
<protein>
    <recommendedName>
        <fullName evidence="1">Imm-5-like domain-containing protein</fullName>
    </recommendedName>
</protein>
<dbReference type="EMBL" id="AXUN02000035">
    <property type="protein sequence ID" value="ETA82235.1"/>
    <property type="molecule type" value="Genomic_DNA"/>
</dbReference>
<dbReference type="Proteomes" id="UP000017747">
    <property type="component" value="Unassembled WGS sequence"/>
</dbReference>
<dbReference type="Pfam" id="PF21805">
    <property type="entry name" value="Imm5_like"/>
    <property type="match status" value="1"/>
</dbReference>
<gene>
    <name evidence="2" type="ORF">T472_0202535</name>
</gene>
<dbReference type="AlphaFoldDB" id="V7I7T1"/>
<organism evidence="2 3">
    <name type="scientific">Youngiibacter fragilis 232.1</name>
    <dbReference type="NCBI Taxonomy" id="994573"/>
    <lineage>
        <taxon>Bacteria</taxon>
        <taxon>Bacillati</taxon>
        <taxon>Bacillota</taxon>
        <taxon>Clostridia</taxon>
        <taxon>Eubacteriales</taxon>
        <taxon>Clostridiaceae</taxon>
        <taxon>Youngiibacter</taxon>
    </lineage>
</organism>
<dbReference type="OrthoDB" id="2222991at2"/>
<feature type="domain" description="Imm-5-like" evidence="1">
    <location>
        <begin position="37"/>
        <end position="158"/>
    </location>
</feature>
<dbReference type="eggNOG" id="ENOG502ZRPA">
    <property type="taxonomic scope" value="Bacteria"/>
</dbReference>
<name>V7I7T1_9CLOT</name>
<evidence type="ECO:0000313" key="3">
    <source>
        <dbReference type="Proteomes" id="UP000017747"/>
    </source>
</evidence>
<dbReference type="InterPro" id="IPR048667">
    <property type="entry name" value="Imm5-like"/>
</dbReference>
<dbReference type="RefSeq" id="WP_023383832.1">
    <property type="nucleotide sequence ID" value="NZ_AXUN02000035.1"/>
</dbReference>
<keyword evidence="3" id="KW-1185">Reference proteome</keyword>
<dbReference type="STRING" id="994573.T472_0202535"/>
<comment type="caution">
    <text evidence="2">The sequence shown here is derived from an EMBL/GenBank/DDBJ whole genome shotgun (WGS) entry which is preliminary data.</text>
</comment>
<sequence length="160" mass="18597">MKDRKDSYLGDVGIIRKIDDIPELKEELIAIFDTKCHSHKAISNYSILLAEHVLEITGMETDDNINECFDVIRKWQEGKAKFQDARNVAFRMHALAREERDPVRAKVYRVFGQVAATQHVKRHALIASDYAVKLINLLHPKDMEEVRKERDIQIGLMKRI</sequence>
<evidence type="ECO:0000313" key="2">
    <source>
        <dbReference type="EMBL" id="ETA82235.1"/>
    </source>
</evidence>
<proteinExistence type="predicted"/>
<evidence type="ECO:0000259" key="1">
    <source>
        <dbReference type="Pfam" id="PF21805"/>
    </source>
</evidence>